<evidence type="ECO:0000313" key="2">
    <source>
        <dbReference type="EMBL" id="GES50315.1"/>
    </source>
</evidence>
<evidence type="ECO:0000256" key="1">
    <source>
        <dbReference type="SAM" id="MobiDB-lite"/>
    </source>
</evidence>
<feature type="region of interest" description="Disordered" evidence="1">
    <location>
        <begin position="45"/>
        <end position="64"/>
    </location>
</feature>
<dbReference type="EMBL" id="BLAJ01000003">
    <property type="protein sequence ID" value="GES50315.1"/>
    <property type="molecule type" value="Genomic_DNA"/>
</dbReference>
<keyword evidence="3" id="KW-1185">Reference proteome</keyword>
<gene>
    <name evidence="2" type="ORF">RsS93_29290</name>
</gene>
<name>A0ABQ0Z497_9HYPH</name>
<reference evidence="2 3" key="1">
    <citation type="journal article" date="2020" name="Genome Biol. Evol.">
        <title>Rhizobium dioscoreae sp. nov., a plant growth-promoting bacterium isolated from yam (Dioscorea species).</title>
        <authorList>
            <person name="Ouyabe M."/>
            <person name="Tanaka N."/>
            <person name="Shiwa Y."/>
            <person name="Fujita N."/>
            <person name="Kikuno H."/>
            <person name="Babil P."/>
            <person name="Shiwachi H."/>
        </authorList>
    </citation>
    <scope>NUCLEOTIDE SEQUENCE [LARGE SCALE GENOMIC DNA]</scope>
    <source>
        <strain evidence="2 3">S-93</strain>
    </source>
</reference>
<protein>
    <submittedName>
        <fullName evidence="2">Uncharacterized protein</fullName>
    </submittedName>
</protein>
<comment type="caution">
    <text evidence="2">The sequence shown here is derived from an EMBL/GenBank/DDBJ whole genome shotgun (WGS) entry which is preliminary data.</text>
</comment>
<evidence type="ECO:0000313" key="3">
    <source>
        <dbReference type="Proteomes" id="UP000390335"/>
    </source>
</evidence>
<organism evidence="2 3">
    <name type="scientific">Rhizobium dioscoreae</name>
    <dbReference type="NCBI Taxonomy" id="2653122"/>
    <lineage>
        <taxon>Bacteria</taxon>
        <taxon>Pseudomonadati</taxon>
        <taxon>Pseudomonadota</taxon>
        <taxon>Alphaproteobacteria</taxon>
        <taxon>Hyphomicrobiales</taxon>
        <taxon>Rhizobiaceae</taxon>
        <taxon>Rhizobium/Agrobacterium group</taxon>
        <taxon>Rhizobium</taxon>
    </lineage>
</organism>
<accession>A0ABQ0Z497</accession>
<dbReference type="Proteomes" id="UP000390335">
    <property type="component" value="Unassembled WGS sequence"/>
</dbReference>
<sequence>MQIIAAIRAFTNGICGTLEQFQQKCEAILRPELRKNKKMERFCNSKKSGNALGPIAPRVPPRTE</sequence>
<proteinExistence type="predicted"/>